<dbReference type="EMBL" id="JAHWQX010000002">
    <property type="protein sequence ID" value="MBW3097658.1"/>
    <property type="molecule type" value="Genomic_DNA"/>
</dbReference>
<feature type="domain" description="N-acetyltransferase" evidence="3">
    <location>
        <begin position="15"/>
        <end position="166"/>
    </location>
</feature>
<dbReference type="InterPro" id="IPR000182">
    <property type="entry name" value="GNAT_dom"/>
</dbReference>
<evidence type="ECO:0000313" key="4">
    <source>
        <dbReference type="EMBL" id="MBW3097658.1"/>
    </source>
</evidence>
<name>A0ABS6WNW7_9HYPH</name>
<dbReference type="InterPro" id="IPR050680">
    <property type="entry name" value="YpeA/RimI_acetyltransf"/>
</dbReference>
<dbReference type="PANTHER" id="PTHR43420">
    <property type="entry name" value="ACETYLTRANSFERASE"/>
    <property type="match status" value="1"/>
</dbReference>
<evidence type="ECO:0000259" key="3">
    <source>
        <dbReference type="PROSITE" id="PS51186"/>
    </source>
</evidence>
<sequence>MLGRFFAGRARGSPYEILPMQTSDAAIAAALHLQAFSRPWGDGEFFSLLSQPATFGFLAADPSLPRIRASGFVLAREAAGEAEILSIAVHPAVRRRSLGWRLMLAAIREAANRGAEELFLEVDEHNGAAIALYRRLGFTKVGERTAYYQHRQGEQSAAWIMRMTLNPETSTGAAP</sequence>
<dbReference type="CDD" id="cd04301">
    <property type="entry name" value="NAT_SF"/>
    <property type="match status" value="1"/>
</dbReference>
<keyword evidence="1" id="KW-0808">Transferase</keyword>
<gene>
    <name evidence="4" type="ORF">KY465_10230</name>
</gene>
<proteinExistence type="predicted"/>
<protein>
    <submittedName>
        <fullName evidence="4">GNAT family N-acetyltransferase</fullName>
    </submittedName>
</protein>
<organism evidence="4 5">
    <name type="scientific">Pseudohoeflea coraliihabitans</name>
    <dbReference type="NCBI Taxonomy" id="2860393"/>
    <lineage>
        <taxon>Bacteria</taxon>
        <taxon>Pseudomonadati</taxon>
        <taxon>Pseudomonadota</taxon>
        <taxon>Alphaproteobacteria</taxon>
        <taxon>Hyphomicrobiales</taxon>
        <taxon>Rhizobiaceae</taxon>
        <taxon>Pseudohoeflea</taxon>
    </lineage>
</organism>
<dbReference type="Proteomes" id="UP001430804">
    <property type="component" value="Unassembled WGS sequence"/>
</dbReference>
<keyword evidence="5" id="KW-1185">Reference proteome</keyword>
<evidence type="ECO:0000256" key="2">
    <source>
        <dbReference type="ARBA" id="ARBA00023315"/>
    </source>
</evidence>
<keyword evidence="2" id="KW-0012">Acyltransferase</keyword>
<dbReference type="PANTHER" id="PTHR43420:SF12">
    <property type="entry name" value="N-ACETYLTRANSFERASE DOMAIN-CONTAINING PROTEIN"/>
    <property type="match status" value="1"/>
</dbReference>
<reference evidence="4" key="1">
    <citation type="submission" date="2021-07" db="EMBL/GenBank/DDBJ databases">
        <title>Pseudohoeflea marina sp. nov. a polyhydroxyalcanoate-producing bacterium.</title>
        <authorList>
            <person name="Zheng W."/>
            <person name="Yu S."/>
            <person name="Huang Y."/>
        </authorList>
    </citation>
    <scope>NUCLEOTIDE SEQUENCE</scope>
    <source>
        <strain evidence="4">DP4N28-3</strain>
    </source>
</reference>
<accession>A0ABS6WNW7</accession>
<dbReference type="PROSITE" id="PS51186">
    <property type="entry name" value="GNAT"/>
    <property type="match status" value="1"/>
</dbReference>
<evidence type="ECO:0000313" key="5">
    <source>
        <dbReference type="Proteomes" id="UP001430804"/>
    </source>
</evidence>
<evidence type="ECO:0000256" key="1">
    <source>
        <dbReference type="ARBA" id="ARBA00022679"/>
    </source>
</evidence>
<comment type="caution">
    <text evidence="4">The sequence shown here is derived from an EMBL/GenBank/DDBJ whole genome shotgun (WGS) entry which is preliminary data.</text>
</comment>
<dbReference type="Pfam" id="PF00583">
    <property type="entry name" value="Acetyltransf_1"/>
    <property type="match status" value="1"/>
</dbReference>